<dbReference type="Pfam" id="PF01904">
    <property type="entry name" value="DUF72"/>
    <property type="match status" value="1"/>
</dbReference>
<dbReference type="Gene3D" id="3.20.20.410">
    <property type="entry name" value="Protein of unknown function UPF0759"/>
    <property type="match status" value="1"/>
</dbReference>
<dbReference type="SUPFAM" id="SSF117396">
    <property type="entry name" value="TM1631-like"/>
    <property type="match status" value="1"/>
</dbReference>
<dbReference type="PANTHER" id="PTHR30348:SF14">
    <property type="entry name" value="BLR8050 PROTEIN"/>
    <property type="match status" value="1"/>
</dbReference>
<dbReference type="Proteomes" id="UP000772618">
    <property type="component" value="Unassembled WGS sequence"/>
</dbReference>
<reference evidence="1 2" key="1">
    <citation type="submission" date="2021-05" db="EMBL/GenBank/DDBJ databases">
        <title>A Polyphasic approach of four new species of the genus Ohtaekwangia: Ohtaekwangia histidinii sp. nov., Ohtaekwangia cretensis sp. nov., Ohtaekwangia indiensis sp. nov., Ohtaekwangia reichenbachii sp. nov. from diverse environment.</title>
        <authorList>
            <person name="Octaviana S."/>
        </authorList>
    </citation>
    <scope>NUCLEOTIDE SEQUENCE [LARGE SCALE GENOMIC DNA]</scope>
    <source>
        <strain evidence="1 2">PWU20</strain>
    </source>
</reference>
<name>A0ABS5VQQ1_9BACT</name>
<sequence>MQGIQNFYSGLSGIALPNPKYQYPTEFQKSSRLTYYNSLFNSIEVNSTFYKIPRSATLERWASSVGDNFKFTFKLFKEITHTKNLMFDAVHIEQFIRTISHAGKKRACLLVQFPPSLKKESIRQVDHLLDKIKLNDADNLWNIVVEFRDKSWYHNDVYEMLSFYNVTLVIHDIPKSATPVKTTSSDVIYIRFHGPTGNYGGSYTDAFLLEYAEYVRGWLNEEKKVFVYFNNTKGDAFKNLNTFNKYLSELTSDVNMY</sequence>
<gene>
    <name evidence="1" type="ORF">KK060_10785</name>
</gene>
<accession>A0ABS5VQQ1</accession>
<evidence type="ECO:0000313" key="2">
    <source>
        <dbReference type="Proteomes" id="UP000772618"/>
    </source>
</evidence>
<comment type="caution">
    <text evidence="1">The sequence shown here is derived from an EMBL/GenBank/DDBJ whole genome shotgun (WGS) entry which is preliminary data.</text>
</comment>
<dbReference type="RefSeq" id="WP_254153730.1">
    <property type="nucleotide sequence ID" value="NZ_JAHESD010000020.1"/>
</dbReference>
<keyword evidence="2" id="KW-1185">Reference proteome</keyword>
<dbReference type="EMBL" id="JAHESD010000020">
    <property type="protein sequence ID" value="MBT1703768.1"/>
    <property type="molecule type" value="Genomic_DNA"/>
</dbReference>
<dbReference type="InterPro" id="IPR036520">
    <property type="entry name" value="UPF0759_sf"/>
</dbReference>
<evidence type="ECO:0000313" key="1">
    <source>
        <dbReference type="EMBL" id="MBT1703768.1"/>
    </source>
</evidence>
<dbReference type="PANTHER" id="PTHR30348">
    <property type="entry name" value="UNCHARACTERIZED PROTEIN YECE"/>
    <property type="match status" value="1"/>
</dbReference>
<proteinExistence type="predicted"/>
<organism evidence="1 2">
    <name type="scientific">Chryseosolibacter indicus</name>
    <dbReference type="NCBI Taxonomy" id="2782351"/>
    <lineage>
        <taxon>Bacteria</taxon>
        <taxon>Pseudomonadati</taxon>
        <taxon>Bacteroidota</taxon>
        <taxon>Cytophagia</taxon>
        <taxon>Cytophagales</taxon>
        <taxon>Chryseotaleaceae</taxon>
        <taxon>Chryseosolibacter</taxon>
    </lineage>
</organism>
<dbReference type="InterPro" id="IPR002763">
    <property type="entry name" value="DUF72"/>
</dbReference>
<protein>
    <submittedName>
        <fullName evidence="1">DUF72 domain-containing protein</fullName>
    </submittedName>
</protein>